<reference evidence="2 3" key="1">
    <citation type="journal article" date="2016" name="Nat. Commun.">
        <title>Thousands of microbial genomes shed light on interconnected biogeochemical processes in an aquifer system.</title>
        <authorList>
            <person name="Anantharaman K."/>
            <person name="Brown C.T."/>
            <person name="Hug L.A."/>
            <person name="Sharon I."/>
            <person name="Castelle C.J."/>
            <person name="Probst A.J."/>
            <person name="Thomas B.C."/>
            <person name="Singh A."/>
            <person name="Wilkins M.J."/>
            <person name="Karaoz U."/>
            <person name="Brodie E.L."/>
            <person name="Williams K.H."/>
            <person name="Hubbard S.S."/>
            <person name="Banfield J.F."/>
        </authorList>
    </citation>
    <scope>NUCLEOTIDE SEQUENCE [LARGE SCALE GENOMIC DNA]</scope>
</reference>
<dbReference type="InterPro" id="IPR042099">
    <property type="entry name" value="ANL_N_sf"/>
</dbReference>
<dbReference type="EMBL" id="MFMJ01000036">
    <property type="protein sequence ID" value="OGG78882.1"/>
    <property type="molecule type" value="Genomic_DNA"/>
</dbReference>
<evidence type="ECO:0000259" key="1">
    <source>
        <dbReference type="Pfam" id="PF00501"/>
    </source>
</evidence>
<evidence type="ECO:0000313" key="3">
    <source>
        <dbReference type="Proteomes" id="UP000178919"/>
    </source>
</evidence>
<feature type="domain" description="AMP-dependent synthetase/ligase" evidence="1">
    <location>
        <begin position="87"/>
        <end position="230"/>
    </location>
</feature>
<accession>A0A1F6EZ46</accession>
<dbReference type="AlphaFoldDB" id="A0A1F6EZ46"/>
<gene>
    <name evidence="2" type="ORF">A3J11_01315</name>
</gene>
<dbReference type="SUPFAM" id="SSF56801">
    <property type="entry name" value="Acetyl-CoA synthetase-like"/>
    <property type="match status" value="1"/>
</dbReference>
<dbReference type="Pfam" id="PF00501">
    <property type="entry name" value="AMP-binding"/>
    <property type="match status" value="1"/>
</dbReference>
<dbReference type="InterPro" id="IPR000873">
    <property type="entry name" value="AMP-dep_synth/lig_dom"/>
</dbReference>
<sequence>MRTINGISYRTKEDLEGSCVGLEQYQPGQPSVKDLFIRVTSGTSGTQPTVLVVSFAEVKKNILAKGRRLFAEPLLVVLPRNLSSVQWVQLFFDPAAESSRILFLSRRELEHPLLAKIIDEFQPRHVFSTVSLFDFLLDTLATRNGLSGLAAVERLFITGETLSHTVKQKFEALVPEAAIEMSYGISEVGGGVGAYCATLYKRHPDSFGRAYHPLLPLSIVEPDENGVGEIALTTRELGPYLTGDAGRLVAEPCACGATETLFVEGRINYDIVHCVGATFHAALVEKIFASLREYVEDYYLEIREVQGEGKTLGFVACTVVPTAKLRAMKNGVEYVCEFLEKNLQITKTQSLGDLVRVDIFMKPFITYAEILPKSVKYIRMRKVD</sequence>
<dbReference type="Proteomes" id="UP000178919">
    <property type="component" value="Unassembled WGS sequence"/>
</dbReference>
<organism evidence="2 3">
    <name type="scientific">Candidatus Kaiserbacteria bacterium RIFCSPLOWO2_02_FULL_55_12</name>
    <dbReference type="NCBI Taxonomy" id="1798522"/>
    <lineage>
        <taxon>Bacteria</taxon>
        <taxon>Candidatus Kaiseribacteriota</taxon>
    </lineage>
</organism>
<proteinExistence type="predicted"/>
<comment type="caution">
    <text evidence="2">The sequence shown here is derived from an EMBL/GenBank/DDBJ whole genome shotgun (WGS) entry which is preliminary data.</text>
</comment>
<evidence type="ECO:0000313" key="2">
    <source>
        <dbReference type="EMBL" id="OGG78882.1"/>
    </source>
</evidence>
<name>A0A1F6EZ46_9BACT</name>
<protein>
    <recommendedName>
        <fullName evidence="1">AMP-dependent synthetase/ligase domain-containing protein</fullName>
    </recommendedName>
</protein>
<dbReference type="Gene3D" id="3.40.50.12780">
    <property type="entry name" value="N-terminal domain of ligase-like"/>
    <property type="match status" value="1"/>
</dbReference>